<dbReference type="OrthoDB" id="10443998at2759"/>
<sequence>MPEKRQNIQIDCLRNVDGKTYPALREQIAERFSSQQDEVG</sequence>
<feature type="non-terminal residue" evidence="1">
    <location>
        <position position="40"/>
    </location>
</feature>
<evidence type="ECO:0000313" key="1">
    <source>
        <dbReference type="EMBL" id="VEN44100.1"/>
    </source>
</evidence>
<gene>
    <name evidence="1" type="ORF">CALMAC_LOCUS7021</name>
</gene>
<keyword evidence="2" id="KW-1185">Reference proteome</keyword>
<accession>A0A653CAH1</accession>
<dbReference type="Proteomes" id="UP000410492">
    <property type="component" value="Unassembled WGS sequence"/>
</dbReference>
<organism evidence="1 2">
    <name type="scientific">Callosobruchus maculatus</name>
    <name type="common">Southern cowpea weevil</name>
    <name type="synonym">Pulse bruchid</name>
    <dbReference type="NCBI Taxonomy" id="64391"/>
    <lineage>
        <taxon>Eukaryota</taxon>
        <taxon>Metazoa</taxon>
        <taxon>Ecdysozoa</taxon>
        <taxon>Arthropoda</taxon>
        <taxon>Hexapoda</taxon>
        <taxon>Insecta</taxon>
        <taxon>Pterygota</taxon>
        <taxon>Neoptera</taxon>
        <taxon>Endopterygota</taxon>
        <taxon>Coleoptera</taxon>
        <taxon>Polyphaga</taxon>
        <taxon>Cucujiformia</taxon>
        <taxon>Chrysomeloidea</taxon>
        <taxon>Chrysomelidae</taxon>
        <taxon>Bruchinae</taxon>
        <taxon>Bruchini</taxon>
        <taxon>Callosobruchus</taxon>
    </lineage>
</organism>
<evidence type="ECO:0000313" key="2">
    <source>
        <dbReference type="Proteomes" id="UP000410492"/>
    </source>
</evidence>
<dbReference type="EMBL" id="CAACVG010007189">
    <property type="protein sequence ID" value="VEN44100.1"/>
    <property type="molecule type" value="Genomic_DNA"/>
</dbReference>
<dbReference type="AlphaFoldDB" id="A0A653CAH1"/>
<reference evidence="1 2" key="1">
    <citation type="submission" date="2019-01" db="EMBL/GenBank/DDBJ databases">
        <authorList>
            <person name="Sayadi A."/>
        </authorList>
    </citation>
    <scope>NUCLEOTIDE SEQUENCE [LARGE SCALE GENOMIC DNA]</scope>
</reference>
<proteinExistence type="predicted"/>
<protein>
    <submittedName>
        <fullName evidence="1">Uncharacterized protein</fullName>
    </submittedName>
</protein>
<name>A0A653CAH1_CALMS</name>